<evidence type="ECO:0000256" key="1">
    <source>
        <dbReference type="SAM" id="MobiDB-lite"/>
    </source>
</evidence>
<accession>A0A2M4B6K8</accession>
<keyword evidence="2" id="KW-0732">Signal</keyword>
<feature type="chain" id="PRO_5014766381" evidence="2">
    <location>
        <begin position="19"/>
        <end position="67"/>
    </location>
</feature>
<reference evidence="3" key="1">
    <citation type="submission" date="2018-01" db="EMBL/GenBank/DDBJ databases">
        <title>An insight into the sialome of Amazonian anophelines.</title>
        <authorList>
            <person name="Ribeiro J.M."/>
            <person name="Scarpassa V."/>
            <person name="Calvo E."/>
        </authorList>
    </citation>
    <scope>NUCLEOTIDE SEQUENCE</scope>
    <source>
        <tissue evidence="3">Salivary glands</tissue>
    </source>
</reference>
<feature type="region of interest" description="Disordered" evidence="1">
    <location>
        <begin position="42"/>
        <end position="67"/>
    </location>
</feature>
<dbReference type="AlphaFoldDB" id="A0A2M4B6K8"/>
<sequence length="67" mass="7412">MLMLLILLLILLLLKMLGSRETTTAHNRPTCTTLAHQLNLSDSLSHAQPVPREANTRDSTFGRAKEG</sequence>
<feature type="signal peptide" evidence="2">
    <location>
        <begin position="1"/>
        <end position="18"/>
    </location>
</feature>
<dbReference type="EMBL" id="GGFK01015310">
    <property type="protein sequence ID" value="MBW48631.1"/>
    <property type="molecule type" value="Transcribed_RNA"/>
</dbReference>
<organism evidence="3">
    <name type="scientific">Anopheles triannulatus</name>
    <dbReference type="NCBI Taxonomy" id="58253"/>
    <lineage>
        <taxon>Eukaryota</taxon>
        <taxon>Metazoa</taxon>
        <taxon>Ecdysozoa</taxon>
        <taxon>Arthropoda</taxon>
        <taxon>Hexapoda</taxon>
        <taxon>Insecta</taxon>
        <taxon>Pterygota</taxon>
        <taxon>Neoptera</taxon>
        <taxon>Endopterygota</taxon>
        <taxon>Diptera</taxon>
        <taxon>Nematocera</taxon>
        <taxon>Culicoidea</taxon>
        <taxon>Culicidae</taxon>
        <taxon>Anophelinae</taxon>
        <taxon>Anopheles</taxon>
    </lineage>
</organism>
<protein>
    <submittedName>
        <fullName evidence="3">Putative secreted protein</fullName>
    </submittedName>
</protein>
<name>A0A2M4B6K8_9DIPT</name>
<evidence type="ECO:0000256" key="2">
    <source>
        <dbReference type="SAM" id="SignalP"/>
    </source>
</evidence>
<evidence type="ECO:0000313" key="3">
    <source>
        <dbReference type="EMBL" id="MBW48631.1"/>
    </source>
</evidence>
<proteinExistence type="predicted"/>